<reference evidence="1 2" key="1">
    <citation type="journal article" date="2006" name="Science">
        <title>The genome of black cottonwood, Populus trichocarpa (Torr. &amp; Gray).</title>
        <authorList>
            <person name="Tuskan G.A."/>
            <person name="Difazio S."/>
            <person name="Jansson S."/>
            <person name="Bohlmann J."/>
            <person name="Grigoriev I."/>
            <person name="Hellsten U."/>
            <person name="Putnam N."/>
            <person name="Ralph S."/>
            <person name="Rombauts S."/>
            <person name="Salamov A."/>
            <person name="Schein J."/>
            <person name="Sterck L."/>
            <person name="Aerts A."/>
            <person name="Bhalerao R.R."/>
            <person name="Bhalerao R.P."/>
            <person name="Blaudez D."/>
            <person name="Boerjan W."/>
            <person name="Brun A."/>
            <person name="Brunner A."/>
            <person name="Busov V."/>
            <person name="Campbell M."/>
            <person name="Carlson J."/>
            <person name="Chalot M."/>
            <person name="Chapman J."/>
            <person name="Chen G.L."/>
            <person name="Cooper D."/>
            <person name="Coutinho P.M."/>
            <person name="Couturier J."/>
            <person name="Covert S."/>
            <person name="Cronk Q."/>
            <person name="Cunningham R."/>
            <person name="Davis J."/>
            <person name="Degroeve S."/>
            <person name="Dejardin A."/>
            <person name="Depamphilis C."/>
            <person name="Detter J."/>
            <person name="Dirks B."/>
            <person name="Dubchak I."/>
            <person name="Duplessis S."/>
            <person name="Ehlting J."/>
            <person name="Ellis B."/>
            <person name="Gendler K."/>
            <person name="Goodstein D."/>
            <person name="Gribskov M."/>
            <person name="Grimwood J."/>
            <person name="Groover A."/>
            <person name="Gunter L."/>
            <person name="Hamberger B."/>
            <person name="Heinze B."/>
            <person name="Helariutta Y."/>
            <person name="Henrissat B."/>
            <person name="Holligan D."/>
            <person name="Holt R."/>
            <person name="Huang W."/>
            <person name="Islam-Faridi N."/>
            <person name="Jones S."/>
            <person name="Jones-Rhoades M."/>
            <person name="Jorgensen R."/>
            <person name="Joshi C."/>
            <person name="Kangasjarvi J."/>
            <person name="Karlsson J."/>
            <person name="Kelleher C."/>
            <person name="Kirkpatrick R."/>
            <person name="Kirst M."/>
            <person name="Kohler A."/>
            <person name="Kalluri U."/>
            <person name="Larimer F."/>
            <person name="Leebens-Mack J."/>
            <person name="Leple J.C."/>
            <person name="Locascio P."/>
            <person name="Lou Y."/>
            <person name="Lucas S."/>
            <person name="Martin F."/>
            <person name="Montanini B."/>
            <person name="Napoli C."/>
            <person name="Nelson D.R."/>
            <person name="Nelson C."/>
            <person name="Nieminen K."/>
            <person name="Nilsson O."/>
            <person name="Pereda V."/>
            <person name="Peter G."/>
            <person name="Philippe R."/>
            <person name="Pilate G."/>
            <person name="Poliakov A."/>
            <person name="Razumovskaya J."/>
            <person name="Richardson P."/>
            <person name="Rinaldi C."/>
            <person name="Ritland K."/>
            <person name="Rouze P."/>
            <person name="Ryaboy D."/>
            <person name="Schmutz J."/>
            <person name="Schrader J."/>
            <person name="Segerman B."/>
            <person name="Shin H."/>
            <person name="Siddiqui A."/>
            <person name="Sterky F."/>
            <person name="Terry A."/>
            <person name="Tsai C.J."/>
            <person name="Uberbacher E."/>
            <person name="Unneberg P."/>
            <person name="Vahala J."/>
            <person name="Wall K."/>
            <person name="Wessler S."/>
            <person name="Yang G."/>
            <person name="Yin T."/>
            <person name="Douglas C."/>
            <person name="Marra M."/>
            <person name="Sandberg G."/>
            <person name="Van de Peer Y."/>
            <person name="Rokhsar D."/>
        </authorList>
    </citation>
    <scope>NUCLEOTIDE SEQUENCE [LARGE SCALE GENOMIC DNA]</scope>
    <source>
        <strain evidence="2">cv. Nisqually</strain>
    </source>
</reference>
<protein>
    <submittedName>
        <fullName evidence="1">Uncharacterized protein</fullName>
    </submittedName>
</protein>
<evidence type="ECO:0000313" key="1">
    <source>
        <dbReference type="EMBL" id="KAI9397011.1"/>
    </source>
</evidence>
<accession>A0ACC0T6Q0</accession>
<proteinExistence type="predicted"/>
<dbReference type="Proteomes" id="UP000006729">
    <property type="component" value="Chromosome 4"/>
</dbReference>
<dbReference type="EMBL" id="CM009293">
    <property type="protein sequence ID" value="KAI9397011.1"/>
    <property type="molecule type" value="Genomic_DNA"/>
</dbReference>
<evidence type="ECO:0000313" key="2">
    <source>
        <dbReference type="Proteomes" id="UP000006729"/>
    </source>
</evidence>
<comment type="caution">
    <text evidence="1">The sequence shown here is derived from an EMBL/GenBank/DDBJ whole genome shotgun (WGS) entry which is preliminary data.</text>
</comment>
<name>A0ACC0T6Q0_POPTR</name>
<keyword evidence="2" id="KW-1185">Reference proteome</keyword>
<organism evidence="1 2">
    <name type="scientific">Populus trichocarpa</name>
    <name type="common">Western balsam poplar</name>
    <name type="synonym">Populus balsamifera subsp. trichocarpa</name>
    <dbReference type="NCBI Taxonomy" id="3694"/>
    <lineage>
        <taxon>Eukaryota</taxon>
        <taxon>Viridiplantae</taxon>
        <taxon>Streptophyta</taxon>
        <taxon>Embryophyta</taxon>
        <taxon>Tracheophyta</taxon>
        <taxon>Spermatophyta</taxon>
        <taxon>Magnoliopsida</taxon>
        <taxon>eudicotyledons</taxon>
        <taxon>Gunneridae</taxon>
        <taxon>Pentapetalae</taxon>
        <taxon>rosids</taxon>
        <taxon>fabids</taxon>
        <taxon>Malpighiales</taxon>
        <taxon>Salicaceae</taxon>
        <taxon>Saliceae</taxon>
        <taxon>Populus</taxon>
    </lineage>
</organism>
<gene>
    <name evidence="1" type="ORF">POPTR_004G221600v4</name>
</gene>
<sequence length="116" mass="13627">MEVLIMEKKLSQTDIEYRLAFPTSSLWAFPMPEGETAVYFEATDTLENEWNFRLSIRGENDRYTKPVITGDWLQFVRDKGLKVGDKLFLTREEGVNGVRYSIRAERKIFKVWANVQ</sequence>